<dbReference type="RefSeq" id="XP_022091727.1">
    <property type="nucleotide sequence ID" value="XM_022236035.1"/>
</dbReference>
<protein>
    <submittedName>
        <fullName evidence="3">Uncharacterized protein LOC110979888</fullName>
    </submittedName>
</protein>
<evidence type="ECO:0000256" key="1">
    <source>
        <dbReference type="SAM" id="MobiDB-lite"/>
    </source>
</evidence>
<feature type="region of interest" description="Disordered" evidence="1">
    <location>
        <begin position="424"/>
        <end position="468"/>
    </location>
</feature>
<feature type="compositionally biased region" description="Polar residues" evidence="1">
    <location>
        <begin position="350"/>
        <end position="364"/>
    </location>
</feature>
<proteinExistence type="predicted"/>
<dbReference type="KEGG" id="aplc:110979888"/>
<feature type="compositionally biased region" description="Basic and acidic residues" evidence="1">
    <location>
        <begin position="434"/>
        <end position="465"/>
    </location>
</feature>
<feature type="region of interest" description="Disordered" evidence="1">
    <location>
        <begin position="38"/>
        <end position="64"/>
    </location>
</feature>
<evidence type="ECO:0000313" key="2">
    <source>
        <dbReference type="Proteomes" id="UP000694845"/>
    </source>
</evidence>
<dbReference type="Proteomes" id="UP000694845">
    <property type="component" value="Unplaced"/>
</dbReference>
<feature type="region of interest" description="Disordered" evidence="1">
    <location>
        <begin position="141"/>
        <end position="321"/>
    </location>
</feature>
<reference evidence="3" key="1">
    <citation type="submission" date="2025-08" db="UniProtKB">
        <authorList>
            <consortium name="RefSeq"/>
        </authorList>
    </citation>
    <scope>IDENTIFICATION</scope>
</reference>
<feature type="region of interest" description="Disordered" evidence="1">
    <location>
        <begin position="345"/>
        <end position="379"/>
    </location>
</feature>
<dbReference type="OMA" id="PHYPHED"/>
<name>A0A8B7YGL2_ACAPL</name>
<feature type="compositionally biased region" description="Polar residues" evidence="1">
    <location>
        <begin position="155"/>
        <end position="169"/>
    </location>
</feature>
<gene>
    <name evidence="3" type="primary">LOC110979888</name>
</gene>
<feature type="compositionally biased region" description="Polar residues" evidence="1">
    <location>
        <begin position="247"/>
        <end position="265"/>
    </location>
</feature>
<dbReference type="GeneID" id="110979888"/>
<dbReference type="AlphaFoldDB" id="A0A8B7YGL2"/>
<keyword evidence="2" id="KW-1185">Reference proteome</keyword>
<organism evidence="2 3">
    <name type="scientific">Acanthaster planci</name>
    <name type="common">Crown-of-thorns starfish</name>
    <dbReference type="NCBI Taxonomy" id="133434"/>
    <lineage>
        <taxon>Eukaryota</taxon>
        <taxon>Metazoa</taxon>
        <taxon>Echinodermata</taxon>
        <taxon>Eleutherozoa</taxon>
        <taxon>Asterozoa</taxon>
        <taxon>Asteroidea</taxon>
        <taxon>Valvatacea</taxon>
        <taxon>Valvatida</taxon>
        <taxon>Acanthasteridae</taxon>
        <taxon>Acanthaster</taxon>
    </lineage>
</organism>
<dbReference type="OrthoDB" id="10433748at2759"/>
<feature type="compositionally biased region" description="Low complexity" evidence="1">
    <location>
        <begin position="211"/>
        <end position="226"/>
    </location>
</feature>
<accession>A0A8B7YGL2</accession>
<feature type="compositionally biased region" description="Low complexity" evidence="1">
    <location>
        <begin position="178"/>
        <end position="189"/>
    </location>
</feature>
<sequence>MTDFSSTSPIDNHRDNIICGSYHYANPHSQLFSTHETFSQPSLHSNGKMRLGKSKSNPVTSGELPPLVGIPHDLARNHQTTSDTSAIPAVCRGALDSDPPTASSVSSPLMRRRLKYMVRQCSDSELVKNNSSLGRLRLGAASSTAGPVPHPPDQSPRSQNSSETNSPRTLSKPPALNSSWSGPSRISRSLEASPMVVRRVREGVRRNSGEQDSSSSSRPSSPPCSDQDQKRRPRPFSFGSYSDVLQYVSSSNNEPSQILTASTRAPGSPFVTRRTVGLRGIGPLALSRPDTPANDALSLQESKKSHQISTSSGERSEVQDNDEANLALEDCVDYDDSVLPRRRLRRDSGSQHAQRNSIKKSQQVAVPMGTSDYPNAPHYPHEDHVVDHLIDDDTGHPSNLYDIQERRESILSIEAVQEIARRFANNGPDSSDEATNKKNDDNDCEEHKNKTPKRETTPEYRKEPLTAETRVSNWLKGLQDPTEMTPTNLERILPDII</sequence>
<evidence type="ECO:0000313" key="3">
    <source>
        <dbReference type="RefSeq" id="XP_022091727.1"/>
    </source>
</evidence>
<feature type="compositionally biased region" description="Basic and acidic residues" evidence="1">
    <location>
        <begin position="199"/>
        <end position="209"/>
    </location>
</feature>